<dbReference type="Pfam" id="PF01627">
    <property type="entry name" value="Hpt"/>
    <property type="match status" value="1"/>
</dbReference>
<dbReference type="Gene3D" id="3.30.450.20">
    <property type="entry name" value="PAS domain"/>
    <property type="match status" value="1"/>
</dbReference>
<dbReference type="PANTHER" id="PTHR45339:SF5">
    <property type="entry name" value="HISTIDINE KINASE"/>
    <property type="match status" value="1"/>
</dbReference>
<evidence type="ECO:0000259" key="9">
    <source>
        <dbReference type="PROSITE" id="PS50894"/>
    </source>
</evidence>
<feature type="domain" description="HPt" evidence="9">
    <location>
        <begin position="523"/>
        <end position="617"/>
    </location>
</feature>
<dbReference type="RefSeq" id="WP_229963103.1">
    <property type="nucleotide sequence ID" value="NZ_JAJJWI010000053.1"/>
</dbReference>
<dbReference type="InterPro" id="IPR001789">
    <property type="entry name" value="Sig_transdc_resp-reg_receiver"/>
</dbReference>
<dbReference type="PROSITE" id="PS50110">
    <property type="entry name" value="RESPONSE_REGULATORY"/>
    <property type="match status" value="1"/>
</dbReference>
<dbReference type="Gene3D" id="1.10.287.130">
    <property type="match status" value="1"/>
</dbReference>
<dbReference type="SMART" id="SM00388">
    <property type="entry name" value="HisKA"/>
    <property type="match status" value="1"/>
</dbReference>
<protein>
    <recommendedName>
        <fullName evidence="2">histidine kinase</fullName>
        <ecNumber evidence="2">2.7.13.3</ecNumber>
    </recommendedName>
</protein>
<dbReference type="InterPro" id="IPR005467">
    <property type="entry name" value="His_kinase_dom"/>
</dbReference>
<comment type="caution">
    <text evidence="10">The sequence shown here is derived from an EMBL/GenBank/DDBJ whole genome shotgun (WGS) entry which is preliminary data.</text>
</comment>
<dbReference type="InterPro" id="IPR011006">
    <property type="entry name" value="CheY-like_superfamily"/>
</dbReference>
<dbReference type="Pfam" id="PF00072">
    <property type="entry name" value="Response_reg"/>
    <property type="match status" value="1"/>
</dbReference>
<keyword evidence="11" id="KW-1185">Reference proteome</keyword>
<evidence type="ECO:0000313" key="10">
    <source>
        <dbReference type="EMBL" id="MFD2068033.1"/>
    </source>
</evidence>
<feature type="domain" description="PAS" evidence="8">
    <location>
        <begin position="1"/>
        <end position="72"/>
    </location>
</feature>
<dbReference type="SMART" id="SM00448">
    <property type="entry name" value="REC"/>
    <property type="match status" value="1"/>
</dbReference>
<dbReference type="SMART" id="SM00091">
    <property type="entry name" value="PAS"/>
    <property type="match status" value="1"/>
</dbReference>
<dbReference type="InterPro" id="IPR000014">
    <property type="entry name" value="PAS"/>
</dbReference>
<dbReference type="CDD" id="cd00130">
    <property type="entry name" value="PAS"/>
    <property type="match status" value="1"/>
</dbReference>
<evidence type="ECO:0000256" key="3">
    <source>
        <dbReference type="ARBA" id="ARBA00022553"/>
    </source>
</evidence>
<feature type="modified residue" description="Phosphohistidine" evidence="4">
    <location>
        <position position="562"/>
    </location>
</feature>
<dbReference type="InterPro" id="IPR036890">
    <property type="entry name" value="HATPase_C_sf"/>
</dbReference>
<dbReference type="SUPFAM" id="SSF55785">
    <property type="entry name" value="PYP-like sensor domain (PAS domain)"/>
    <property type="match status" value="1"/>
</dbReference>
<dbReference type="Gene3D" id="3.30.565.10">
    <property type="entry name" value="Histidine kinase-like ATPase, C-terminal domain"/>
    <property type="match status" value="1"/>
</dbReference>
<dbReference type="Gene3D" id="3.40.50.2300">
    <property type="match status" value="1"/>
</dbReference>
<accession>A0ABW4WZB2</accession>
<feature type="modified residue" description="4-aspartylphosphate" evidence="5">
    <location>
        <position position="422"/>
    </location>
</feature>
<dbReference type="SUPFAM" id="SSF55874">
    <property type="entry name" value="ATPase domain of HSP90 chaperone/DNA topoisomerase II/histidine kinase"/>
    <property type="match status" value="1"/>
</dbReference>
<dbReference type="InterPro" id="IPR036641">
    <property type="entry name" value="HPT_dom_sf"/>
</dbReference>
<dbReference type="PANTHER" id="PTHR45339">
    <property type="entry name" value="HYBRID SIGNAL TRANSDUCTION HISTIDINE KINASE J"/>
    <property type="match status" value="1"/>
</dbReference>
<dbReference type="InterPro" id="IPR036097">
    <property type="entry name" value="HisK_dim/P_sf"/>
</dbReference>
<evidence type="ECO:0000256" key="5">
    <source>
        <dbReference type="PROSITE-ProRule" id="PRU00169"/>
    </source>
</evidence>
<dbReference type="EMBL" id="JBHUHV010000041">
    <property type="protein sequence ID" value="MFD2068033.1"/>
    <property type="molecule type" value="Genomic_DNA"/>
</dbReference>
<dbReference type="CDD" id="cd17546">
    <property type="entry name" value="REC_hyHK_CKI1_RcsC-like"/>
    <property type="match status" value="1"/>
</dbReference>
<dbReference type="NCBIfam" id="TIGR00229">
    <property type="entry name" value="sensory_box"/>
    <property type="match status" value="1"/>
</dbReference>
<dbReference type="InterPro" id="IPR003661">
    <property type="entry name" value="HisK_dim/P_dom"/>
</dbReference>
<evidence type="ECO:0000259" key="8">
    <source>
        <dbReference type="PROSITE" id="PS50112"/>
    </source>
</evidence>
<reference evidence="11" key="1">
    <citation type="journal article" date="2019" name="Int. J. Syst. Evol. Microbiol.">
        <title>The Global Catalogue of Microorganisms (GCM) 10K type strain sequencing project: providing services to taxonomists for standard genome sequencing and annotation.</title>
        <authorList>
            <consortium name="The Broad Institute Genomics Platform"/>
            <consortium name="The Broad Institute Genome Sequencing Center for Infectious Disease"/>
            <person name="Wu L."/>
            <person name="Ma J."/>
        </authorList>
    </citation>
    <scope>NUCLEOTIDE SEQUENCE [LARGE SCALE GENOMIC DNA]</scope>
    <source>
        <strain evidence="11">JCM 16545</strain>
    </source>
</reference>
<evidence type="ECO:0000256" key="2">
    <source>
        <dbReference type="ARBA" id="ARBA00012438"/>
    </source>
</evidence>
<evidence type="ECO:0000313" key="11">
    <source>
        <dbReference type="Proteomes" id="UP001597369"/>
    </source>
</evidence>
<dbReference type="InterPro" id="IPR008207">
    <property type="entry name" value="Sig_transdc_His_kin_Hpt_dom"/>
</dbReference>
<comment type="catalytic activity">
    <reaction evidence="1">
        <text>ATP + protein L-histidine = ADP + protein N-phospho-L-histidine.</text>
        <dbReference type="EC" id="2.7.13.3"/>
    </reaction>
</comment>
<dbReference type="PROSITE" id="PS50109">
    <property type="entry name" value="HIS_KIN"/>
    <property type="match status" value="1"/>
</dbReference>
<dbReference type="Pfam" id="PF00989">
    <property type="entry name" value="PAS"/>
    <property type="match status" value="1"/>
</dbReference>
<keyword evidence="3 5" id="KW-0597">Phosphoprotein</keyword>
<organism evidence="10 11">
    <name type="scientific">Pontibacter silvestris</name>
    <dbReference type="NCBI Taxonomy" id="2305183"/>
    <lineage>
        <taxon>Bacteria</taxon>
        <taxon>Pseudomonadati</taxon>
        <taxon>Bacteroidota</taxon>
        <taxon>Cytophagia</taxon>
        <taxon>Cytophagales</taxon>
        <taxon>Hymenobacteraceae</taxon>
        <taxon>Pontibacter</taxon>
    </lineage>
</organism>
<dbReference type="InterPro" id="IPR003594">
    <property type="entry name" value="HATPase_dom"/>
</dbReference>
<dbReference type="SUPFAM" id="SSF47384">
    <property type="entry name" value="Homodimeric domain of signal transducing histidine kinase"/>
    <property type="match status" value="1"/>
</dbReference>
<dbReference type="Gene3D" id="1.20.120.160">
    <property type="entry name" value="HPT domain"/>
    <property type="match status" value="1"/>
</dbReference>
<dbReference type="SUPFAM" id="SSF47226">
    <property type="entry name" value="Histidine-containing phosphotransfer domain, HPT domain"/>
    <property type="match status" value="1"/>
</dbReference>
<evidence type="ECO:0000256" key="1">
    <source>
        <dbReference type="ARBA" id="ARBA00000085"/>
    </source>
</evidence>
<dbReference type="InterPro" id="IPR035965">
    <property type="entry name" value="PAS-like_dom_sf"/>
</dbReference>
<name>A0ABW4WZB2_9BACT</name>
<dbReference type="PROSITE" id="PS50112">
    <property type="entry name" value="PAS"/>
    <property type="match status" value="1"/>
</dbReference>
<proteinExistence type="predicted"/>
<dbReference type="EC" id="2.7.13.3" evidence="2"/>
<dbReference type="Pfam" id="PF02518">
    <property type="entry name" value="HATPase_c"/>
    <property type="match status" value="1"/>
</dbReference>
<sequence length="625" mass="69761">MEFSRQIIDSSPNPIYIRNEHGKFVLVNNAFAKLHGQTADALLSKGSIDIDYSYERDLEIIRSKLAEAVTFEELYKLENGDKQWFSTTKKILTQPDGSLYVLTISSDITPLKKAVQLAEDSEKNKEIFLANMSSEIRTPVNAITELAQSMKKNSLAQEQEEGLNMILSIADNLLSVPDNILDHASLESGKINLVVQPFLITSILNDAKTALKARAEELGVLLNLKEPSDDLIPLVEGDPYRLSQVLFIVTNHAITLAERGKVHITASVKERQGKVIFVEFCVKSSSETLDESKLQVLGQCENSFAQLYGDTARGLTLCKNLIELQGGRMWQESDLSEQSKSFCFNLPYVVSDKAAVSGEKEQPIPTDKLKGLRVLLAEDSRINQLLAMSMLQSWEIDVDLAYDGEEALTKAKEKEYDLILMDIQMPRMDGIEVTFRIRSESNPNQSVPIVAFTANARSYEGEKYQQLGFSDFLFRPCHESELQHIIAANVGQETGAVQPYNMVDEGKEQPLFDFTGLGDLADDALFIRKMQKLFIDTVPDQLAELTDAFHKKNWGVVALTAHRLKSTYGNIKIKDATEALRKIEDIARKKADTDQVGSLLEFVDKITSDVLSAFKSQLDNSGAND</sequence>
<feature type="domain" description="Histidine kinase" evidence="6">
    <location>
        <begin position="131"/>
        <end position="350"/>
    </location>
</feature>
<dbReference type="SUPFAM" id="SSF52172">
    <property type="entry name" value="CheY-like"/>
    <property type="match status" value="1"/>
</dbReference>
<dbReference type="PROSITE" id="PS50894">
    <property type="entry name" value="HPT"/>
    <property type="match status" value="1"/>
</dbReference>
<dbReference type="CDD" id="cd00082">
    <property type="entry name" value="HisKA"/>
    <property type="match status" value="1"/>
</dbReference>
<dbReference type="Proteomes" id="UP001597369">
    <property type="component" value="Unassembled WGS sequence"/>
</dbReference>
<evidence type="ECO:0000256" key="4">
    <source>
        <dbReference type="PROSITE-ProRule" id="PRU00110"/>
    </source>
</evidence>
<gene>
    <name evidence="10" type="ORF">ACFSKU_14145</name>
</gene>
<dbReference type="InterPro" id="IPR013767">
    <property type="entry name" value="PAS_fold"/>
</dbReference>
<feature type="domain" description="Response regulatory" evidence="7">
    <location>
        <begin position="373"/>
        <end position="490"/>
    </location>
</feature>
<dbReference type="Pfam" id="PF00512">
    <property type="entry name" value="HisKA"/>
    <property type="match status" value="1"/>
</dbReference>
<evidence type="ECO:0000259" key="7">
    <source>
        <dbReference type="PROSITE" id="PS50110"/>
    </source>
</evidence>
<evidence type="ECO:0000259" key="6">
    <source>
        <dbReference type="PROSITE" id="PS50109"/>
    </source>
</evidence>